<keyword evidence="2" id="KW-1185">Reference proteome</keyword>
<evidence type="ECO:0000313" key="1">
    <source>
        <dbReference type="EMBL" id="KAF6156436.1"/>
    </source>
</evidence>
<proteinExistence type="predicted"/>
<evidence type="ECO:0000313" key="2">
    <source>
        <dbReference type="Proteomes" id="UP000541444"/>
    </source>
</evidence>
<sequence length="85" mass="9494">MTNDVVGLSRMEPPIDKDAITIVFIFTTALAIEDGDPEPLTVGECRNRKDWPKWESAILSSGRKQNAKCSDLSFIGMMNILHSRN</sequence>
<reference evidence="1 2" key="1">
    <citation type="journal article" date="2020" name="IScience">
        <title>Genome Sequencing of the Endangered Kingdonia uniflora (Circaeasteraceae, Ranunculales) Reveals Potential Mechanisms of Evolutionary Specialization.</title>
        <authorList>
            <person name="Sun Y."/>
            <person name="Deng T."/>
            <person name="Zhang A."/>
            <person name="Moore M.J."/>
            <person name="Landis J.B."/>
            <person name="Lin N."/>
            <person name="Zhang H."/>
            <person name="Zhang X."/>
            <person name="Huang J."/>
            <person name="Zhang X."/>
            <person name="Sun H."/>
            <person name="Wang H."/>
        </authorList>
    </citation>
    <scope>NUCLEOTIDE SEQUENCE [LARGE SCALE GENOMIC DNA]</scope>
    <source>
        <strain evidence="1">TB1705</strain>
        <tissue evidence="1">Leaf</tissue>
    </source>
</reference>
<comment type="caution">
    <text evidence="1">The sequence shown here is derived from an EMBL/GenBank/DDBJ whole genome shotgun (WGS) entry which is preliminary data.</text>
</comment>
<gene>
    <name evidence="1" type="ORF">GIB67_005312</name>
</gene>
<dbReference type="Proteomes" id="UP000541444">
    <property type="component" value="Unassembled WGS sequence"/>
</dbReference>
<accession>A0A7J7MNH6</accession>
<name>A0A7J7MNH6_9MAGN</name>
<organism evidence="1 2">
    <name type="scientific">Kingdonia uniflora</name>
    <dbReference type="NCBI Taxonomy" id="39325"/>
    <lineage>
        <taxon>Eukaryota</taxon>
        <taxon>Viridiplantae</taxon>
        <taxon>Streptophyta</taxon>
        <taxon>Embryophyta</taxon>
        <taxon>Tracheophyta</taxon>
        <taxon>Spermatophyta</taxon>
        <taxon>Magnoliopsida</taxon>
        <taxon>Ranunculales</taxon>
        <taxon>Circaeasteraceae</taxon>
        <taxon>Kingdonia</taxon>
    </lineage>
</organism>
<protein>
    <submittedName>
        <fullName evidence="1">Uncharacterized protein</fullName>
    </submittedName>
</protein>
<dbReference type="AlphaFoldDB" id="A0A7J7MNH6"/>
<dbReference type="EMBL" id="JACGCM010001334">
    <property type="protein sequence ID" value="KAF6156436.1"/>
    <property type="molecule type" value="Genomic_DNA"/>
</dbReference>